<keyword evidence="2" id="KW-0934">Plastid</keyword>
<dbReference type="InterPro" id="IPR006843">
    <property type="entry name" value="PAP/fibrillin_dom"/>
</dbReference>
<dbReference type="EMBL" id="JBGBPQ010000003">
    <property type="protein sequence ID" value="KAL1527379.1"/>
    <property type="molecule type" value="Genomic_DNA"/>
</dbReference>
<feature type="domain" description="Plastid lipid-associated protein/fibrillin conserved" evidence="4">
    <location>
        <begin position="37"/>
        <end position="253"/>
    </location>
</feature>
<proteinExistence type="predicted"/>
<dbReference type="AlphaFoldDB" id="A0AB34K4S4"/>
<comment type="subcellular location">
    <subcellularLocation>
        <location evidence="1">Plastid</location>
    </subcellularLocation>
</comment>
<accession>A0AB34K4S4</accession>
<dbReference type="PANTHER" id="PTHR31906">
    <property type="entry name" value="PLASTID-LIPID-ASSOCIATED PROTEIN 4, CHLOROPLASTIC-RELATED"/>
    <property type="match status" value="1"/>
</dbReference>
<dbReference type="InterPro" id="IPR039633">
    <property type="entry name" value="PAP"/>
</dbReference>
<comment type="caution">
    <text evidence="5">The sequence shown here is derived from an EMBL/GenBank/DDBJ whole genome shotgun (WGS) entry which is preliminary data.</text>
</comment>
<organism evidence="5 6">
    <name type="scientific">Prymnesium parvum</name>
    <name type="common">Toxic golden alga</name>
    <dbReference type="NCBI Taxonomy" id="97485"/>
    <lineage>
        <taxon>Eukaryota</taxon>
        <taxon>Haptista</taxon>
        <taxon>Haptophyta</taxon>
        <taxon>Prymnesiophyceae</taxon>
        <taxon>Prymnesiales</taxon>
        <taxon>Prymnesiaceae</taxon>
        <taxon>Prymnesium</taxon>
    </lineage>
</organism>
<dbReference type="Proteomes" id="UP001515480">
    <property type="component" value="Unassembled WGS sequence"/>
</dbReference>
<evidence type="ECO:0000256" key="2">
    <source>
        <dbReference type="ARBA" id="ARBA00022640"/>
    </source>
</evidence>
<evidence type="ECO:0000256" key="1">
    <source>
        <dbReference type="ARBA" id="ARBA00004474"/>
    </source>
</evidence>
<feature type="region of interest" description="Disordered" evidence="3">
    <location>
        <begin position="271"/>
        <end position="292"/>
    </location>
</feature>
<name>A0AB34K4S4_PRYPA</name>
<sequence length="324" mass="34653">MLPIMMLPTAFAAVPSEVSKLMSLLQQTRPPGALSCDPRLAREVARTCADLEASAPKARPDFPRDLMLVDGRWSLLYTSSGTSILEALPEAVLPPDLPEPLSSALSGALDGSPLQPRQVTQVIDVMGRRITNSVTLAPWPSGGLSDFMASAPGPLGAAMAQLKKAQVTLDLDHHFYVDGDGSRGGPRRAVGTSTIRLELETIRRSLGPLEDGAFGGLIPKESQYSIPPPLRAAVSGSFDTIYVDDKLRVCRGGDLGGALRIFERQDVVGVESEEGRSTESEQLDPWTGEPVPDAVAKGLDDDVDVEELWDEESGQWIISDAPSD</sequence>
<gene>
    <name evidence="5" type="ORF">AB1Y20_016048</name>
</gene>
<protein>
    <recommendedName>
        <fullName evidence="4">Plastid lipid-associated protein/fibrillin conserved domain-containing protein</fullName>
    </recommendedName>
</protein>
<dbReference type="GO" id="GO:0009536">
    <property type="term" value="C:plastid"/>
    <property type="evidence" value="ECO:0007669"/>
    <property type="project" value="UniProtKB-SubCell"/>
</dbReference>
<dbReference type="Pfam" id="PF04755">
    <property type="entry name" value="PAP_fibrillin"/>
    <property type="match status" value="1"/>
</dbReference>
<evidence type="ECO:0000256" key="3">
    <source>
        <dbReference type="SAM" id="MobiDB-lite"/>
    </source>
</evidence>
<evidence type="ECO:0000313" key="5">
    <source>
        <dbReference type="EMBL" id="KAL1527379.1"/>
    </source>
</evidence>
<evidence type="ECO:0000259" key="4">
    <source>
        <dbReference type="Pfam" id="PF04755"/>
    </source>
</evidence>
<reference evidence="5 6" key="1">
    <citation type="journal article" date="2024" name="Science">
        <title>Giant polyketide synthase enzymes in the biosynthesis of giant marine polyether toxins.</title>
        <authorList>
            <person name="Fallon T.R."/>
            <person name="Shende V.V."/>
            <person name="Wierzbicki I.H."/>
            <person name="Pendleton A.L."/>
            <person name="Watervoot N.F."/>
            <person name="Auber R.P."/>
            <person name="Gonzalez D.J."/>
            <person name="Wisecaver J.H."/>
            <person name="Moore B.S."/>
        </authorList>
    </citation>
    <scope>NUCLEOTIDE SEQUENCE [LARGE SCALE GENOMIC DNA]</scope>
    <source>
        <strain evidence="5 6">12B1</strain>
    </source>
</reference>
<keyword evidence="6" id="KW-1185">Reference proteome</keyword>
<evidence type="ECO:0000313" key="6">
    <source>
        <dbReference type="Proteomes" id="UP001515480"/>
    </source>
</evidence>